<evidence type="ECO:0000313" key="2">
    <source>
        <dbReference type="Proteomes" id="UP000317494"/>
    </source>
</evidence>
<evidence type="ECO:0000313" key="1">
    <source>
        <dbReference type="EMBL" id="TPX49050.1"/>
    </source>
</evidence>
<dbReference type="EMBL" id="QEAN01000089">
    <property type="protein sequence ID" value="TPX49050.1"/>
    <property type="molecule type" value="Genomic_DNA"/>
</dbReference>
<sequence>MTFGDRSLIHRVSANVSTSNQDEINAWFLQGIRRLQANQQPASPQPPPVLMMYSPTSNKTNHLHFPIGDPFLNTKQKFQPNKHAPNEGYVFLTDLPTTSYSTDFQLYSMSLLQKLRDSTKSGFGLPTFVGLPAKDP</sequence>
<gene>
    <name evidence="1" type="ORF">SeMB42_g02748</name>
</gene>
<reference evidence="1 2" key="1">
    <citation type="journal article" date="2019" name="Sci. Rep.">
        <title>Comparative genomics of chytrid fungi reveal insights into the obligate biotrophic and pathogenic lifestyle of Synchytrium endobioticum.</title>
        <authorList>
            <person name="van de Vossenberg B.T.L.H."/>
            <person name="Warris S."/>
            <person name="Nguyen H.D.T."/>
            <person name="van Gent-Pelzer M.P.E."/>
            <person name="Joly D.L."/>
            <person name="van de Geest H.C."/>
            <person name="Bonants P.J.M."/>
            <person name="Smith D.S."/>
            <person name="Levesque C.A."/>
            <person name="van der Lee T.A.J."/>
        </authorList>
    </citation>
    <scope>NUCLEOTIDE SEQUENCE [LARGE SCALE GENOMIC DNA]</scope>
    <source>
        <strain evidence="1 2">MB42</strain>
    </source>
</reference>
<dbReference type="Proteomes" id="UP000317494">
    <property type="component" value="Unassembled WGS sequence"/>
</dbReference>
<proteinExistence type="predicted"/>
<dbReference type="AlphaFoldDB" id="A0A507DDV9"/>
<dbReference type="VEuPathDB" id="FungiDB:SeMB42_g02748"/>
<comment type="caution">
    <text evidence="1">The sequence shown here is derived from an EMBL/GenBank/DDBJ whole genome shotgun (WGS) entry which is preliminary data.</text>
</comment>
<protein>
    <submittedName>
        <fullName evidence="1">Uncharacterized protein</fullName>
    </submittedName>
</protein>
<accession>A0A507DDV9</accession>
<keyword evidence="2" id="KW-1185">Reference proteome</keyword>
<name>A0A507DDV9_9FUNG</name>
<organism evidence="1 2">
    <name type="scientific">Synchytrium endobioticum</name>
    <dbReference type="NCBI Taxonomy" id="286115"/>
    <lineage>
        <taxon>Eukaryota</taxon>
        <taxon>Fungi</taxon>
        <taxon>Fungi incertae sedis</taxon>
        <taxon>Chytridiomycota</taxon>
        <taxon>Chytridiomycota incertae sedis</taxon>
        <taxon>Chytridiomycetes</taxon>
        <taxon>Synchytriales</taxon>
        <taxon>Synchytriaceae</taxon>
        <taxon>Synchytrium</taxon>
    </lineage>
</organism>